<dbReference type="PANTHER" id="PTHR30269:SF37">
    <property type="entry name" value="MEMBRANE TRANSPORTER PROTEIN"/>
    <property type="match status" value="1"/>
</dbReference>
<reference evidence="9" key="1">
    <citation type="submission" date="2022-09" db="EMBL/GenBank/DDBJ databases">
        <title>Rhodovastum sp. nov. RN2-1 isolated from soil in Seongnam, South Korea.</title>
        <authorList>
            <person name="Le N.T."/>
        </authorList>
    </citation>
    <scope>NUCLEOTIDE SEQUENCE</scope>
    <source>
        <strain evidence="9">RN2-1</strain>
    </source>
</reference>
<evidence type="ECO:0000256" key="5">
    <source>
        <dbReference type="ARBA" id="ARBA00022692"/>
    </source>
</evidence>
<feature type="transmembrane region" description="Helical" evidence="8">
    <location>
        <begin position="154"/>
        <end position="175"/>
    </location>
</feature>
<proteinExistence type="inferred from homology"/>
<feature type="transmembrane region" description="Helical" evidence="8">
    <location>
        <begin position="114"/>
        <end position="142"/>
    </location>
</feature>
<sequence length="232" mass="24109">MFAAALRGFTGFGFALAAVPLASLVLPPQTAVVTTLLLQAAIGLRDCVAERYRCDWRAVMRLTLGSIGGTPLGVLALTVLPLPMVRLALGALVAVAVAVSWRPPRQQGRPAGRWALLAGFGSGVCNGLAAMSGPPAIVYFLIFEPSRAVMRSTLMAYFPLAALFAIPPVAVAGLLNWQVVMLAAMGLPLMLAGGWAGAWMFHRAGHRSYRAAATAALLFTALASIGKGLAGL</sequence>
<gene>
    <name evidence="9" type="ORF">OL599_17895</name>
</gene>
<feature type="transmembrane region" description="Helical" evidence="8">
    <location>
        <begin position="208"/>
        <end position="230"/>
    </location>
</feature>
<reference evidence="9" key="2">
    <citation type="submission" date="2022-10" db="EMBL/GenBank/DDBJ databases">
        <authorList>
            <person name="Trinh H.N."/>
        </authorList>
    </citation>
    <scope>NUCLEOTIDE SEQUENCE</scope>
    <source>
        <strain evidence="9">RN2-1</strain>
    </source>
</reference>
<protein>
    <recommendedName>
        <fullName evidence="8">Probable membrane transporter protein</fullName>
    </recommendedName>
</protein>
<keyword evidence="10" id="KW-1185">Reference proteome</keyword>
<feature type="transmembrane region" description="Helical" evidence="8">
    <location>
        <begin position="182"/>
        <end position="202"/>
    </location>
</feature>
<keyword evidence="5 8" id="KW-0812">Transmembrane</keyword>
<evidence type="ECO:0000256" key="1">
    <source>
        <dbReference type="ARBA" id="ARBA00004651"/>
    </source>
</evidence>
<keyword evidence="6 8" id="KW-1133">Transmembrane helix</keyword>
<feature type="transmembrane region" description="Helical" evidence="8">
    <location>
        <begin position="12"/>
        <end position="38"/>
    </location>
</feature>
<evidence type="ECO:0000256" key="6">
    <source>
        <dbReference type="ARBA" id="ARBA00022989"/>
    </source>
</evidence>
<evidence type="ECO:0000256" key="2">
    <source>
        <dbReference type="ARBA" id="ARBA00009142"/>
    </source>
</evidence>
<evidence type="ECO:0000256" key="4">
    <source>
        <dbReference type="ARBA" id="ARBA00022475"/>
    </source>
</evidence>
<evidence type="ECO:0000256" key="3">
    <source>
        <dbReference type="ARBA" id="ARBA00022448"/>
    </source>
</evidence>
<dbReference type="AlphaFoldDB" id="A0AA41YTT6"/>
<evidence type="ECO:0000313" key="9">
    <source>
        <dbReference type="EMBL" id="MCW3476438.1"/>
    </source>
</evidence>
<evidence type="ECO:0000256" key="7">
    <source>
        <dbReference type="ARBA" id="ARBA00023136"/>
    </source>
</evidence>
<dbReference type="Proteomes" id="UP001165679">
    <property type="component" value="Unassembled WGS sequence"/>
</dbReference>
<dbReference type="RefSeq" id="WP_264715267.1">
    <property type="nucleotide sequence ID" value="NZ_JAPDNT010000019.1"/>
</dbReference>
<name>A0AA41YTT6_9PROT</name>
<dbReference type="Pfam" id="PF01925">
    <property type="entry name" value="TauE"/>
    <property type="match status" value="1"/>
</dbReference>
<keyword evidence="3" id="KW-0813">Transport</keyword>
<evidence type="ECO:0000256" key="8">
    <source>
        <dbReference type="RuleBase" id="RU363041"/>
    </source>
</evidence>
<comment type="caution">
    <text evidence="9">The sequence shown here is derived from an EMBL/GenBank/DDBJ whole genome shotgun (WGS) entry which is preliminary data.</text>
</comment>
<dbReference type="InterPro" id="IPR052017">
    <property type="entry name" value="TSUP"/>
</dbReference>
<dbReference type="EMBL" id="JAPDNT010000019">
    <property type="protein sequence ID" value="MCW3476438.1"/>
    <property type="molecule type" value="Genomic_DNA"/>
</dbReference>
<organism evidence="9 10">
    <name type="scientific">Limobrevibacterium gyesilva</name>
    <dbReference type="NCBI Taxonomy" id="2991712"/>
    <lineage>
        <taxon>Bacteria</taxon>
        <taxon>Pseudomonadati</taxon>
        <taxon>Pseudomonadota</taxon>
        <taxon>Alphaproteobacteria</taxon>
        <taxon>Acetobacterales</taxon>
        <taxon>Acetobacteraceae</taxon>
        <taxon>Limobrevibacterium</taxon>
    </lineage>
</organism>
<evidence type="ECO:0000313" key="10">
    <source>
        <dbReference type="Proteomes" id="UP001165679"/>
    </source>
</evidence>
<accession>A0AA41YTT6</accession>
<dbReference type="PANTHER" id="PTHR30269">
    <property type="entry name" value="TRANSMEMBRANE PROTEIN YFCA"/>
    <property type="match status" value="1"/>
</dbReference>
<dbReference type="GO" id="GO:0005886">
    <property type="term" value="C:plasma membrane"/>
    <property type="evidence" value="ECO:0007669"/>
    <property type="project" value="UniProtKB-SubCell"/>
</dbReference>
<comment type="similarity">
    <text evidence="2 8">Belongs to the 4-toluene sulfonate uptake permease (TSUP) (TC 2.A.102) family.</text>
</comment>
<dbReference type="InterPro" id="IPR002781">
    <property type="entry name" value="TM_pro_TauE-like"/>
</dbReference>
<comment type="subcellular location">
    <subcellularLocation>
        <location evidence="1 8">Cell membrane</location>
        <topology evidence="1 8">Multi-pass membrane protein</topology>
    </subcellularLocation>
</comment>
<feature type="transmembrane region" description="Helical" evidence="8">
    <location>
        <begin position="84"/>
        <end position="102"/>
    </location>
</feature>
<keyword evidence="4 8" id="KW-1003">Cell membrane</keyword>
<feature type="transmembrane region" description="Helical" evidence="8">
    <location>
        <begin position="59"/>
        <end position="78"/>
    </location>
</feature>
<keyword evidence="7 8" id="KW-0472">Membrane</keyword>